<evidence type="ECO:0000256" key="1">
    <source>
        <dbReference type="ARBA" id="ARBA00001933"/>
    </source>
</evidence>
<dbReference type="PANTHER" id="PTHR42735">
    <property type="match status" value="1"/>
</dbReference>
<proteinExistence type="predicted"/>
<dbReference type="InterPro" id="IPR049373">
    <property type="entry name" value="TyrDC_C"/>
</dbReference>
<keyword evidence="7" id="KW-1185">Reference proteome</keyword>
<dbReference type="eggNOG" id="COG0076">
    <property type="taxonomic scope" value="Bacteria"/>
</dbReference>
<sequence>MYEFKIHYRHKKQLKGYVVMAKSLHTNLNVNALFLGPKSENAVFFREMMDYAVSEHIHWRSGFHPGDAALITSMDRHEHDYRETLYRTEGILNQLSAKLKNTSIPFFSPRYLGHINSDTLMVSNLAYVMAMMYNPNNCAYEASPTTTELELESGLDLCRMFGYNPQKAWGHITSGGTVANYEGLWVARNLKTLPFAISQHPDTKDLVSDKTDQQLKNMPTAEILDLISKLQERGIFDEIRDITCRGTGVKPEILGKLLVPQSKHYSWMKAADIFGIGQENIIPLPVNENYQTDVDHMRKITLDLIEKGESILAMIAVVGTTEVGAIDRIDEAVALRKECEERYGKSFYIHVDAAYAGYACAMLLNEQGEFVEYNDLANYHRSMGIMPENISWPKLEVYQSFKALKEVDSITVDPHKVGFIQYSAGAICMKDKRILSLISSRAAYVFQENDPFEENNFGTNTEINNRKMLGSSIMEGSKAGATAAALWAAHRLLPLNVSGYGKVIAAGIVTAQKLLNKLANMPSIEVGKHRFKAHIMSSPDFHMINFTFKEIGNDNLANHNVLNKRLYELCSYAVGRAYTNDFLTSSTILDYKEYGNTPWYYAEKCGFSRSEWEKVRCIYVLRAAVMTYCLRDEENFEEYWQQLQVTFIKKLNQLVDQEAKKFRLASNLYEPFIG</sequence>
<dbReference type="InterPro" id="IPR021115">
    <property type="entry name" value="Pyridoxal-P_BS"/>
</dbReference>
<dbReference type="Gene3D" id="3.40.640.10">
    <property type="entry name" value="Type I PLP-dependent aspartate aminotransferase-like (Major domain)"/>
    <property type="match status" value="1"/>
</dbReference>
<organism evidence="6 7">
    <name type="scientific">Xenorhabdus nematophila (strain ATCC 19061 / DSM 3370 / CCUG 14189 / LMG 1036 / NCIMB 9965 / AN6)</name>
    <dbReference type="NCBI Taxonomy" id="406817"/>
    <lineage>
        <taxon>Bacteria</taxon>
        <taxon>Pseudomonadati</taxon>
        <taxon>Pseudomonadota</taxon>
        <taxon>Gammaproteobacteria</taxon>
        <taxon>Enterobacterales</taxon>
        <taxon>Morganellaceae</taxon>
        <taxon>Xenorhabdus</taxon>
    </lineage>
</organism>
<feature type="domain" description="L-tyrosine decarboxylase C-terminal" evidence="5">
    <location>
        <begin position="511"/>
        <end position="651"/>
    </location>
</feature>
<name>D3VFI8_XENNA</name>
<gene>
    <name evidence="6" type="ordered locus">XNC1_2243</name>
</gene>
<keyword evidence="3 6" id="KW-0456">Lyase</keyword>
<evidence type="ECO:0000256" key="2">
    <source>
        <dbReference type="ARBA" id="ARBA00022898"/>
    </source>
</evidence>
<dbReference type="HOGENOM" id="CLU_005446_0_1_6"/>
<protein>
    <submittedName>
        <fullName evidence="6">Tyrosine decarboxylase</fullName>
        <ecNumber evidence="6">4.1.1.25</ecNumber>
    </submittedName>
</protein>
<dbReference type="Pfam" id="PF00282">
    <property type="entry name" value="Pyridoxal_deC"/>
    <property type="match status" value="1"/>
</dbReference>
<dbReference type="KEGG" id="xne:XNC1_2243"/>
<feature type="modified residue" description="N6-(pyridoxal phosphate)lysine" evidence="4">
    <location>
        <position position="416"/>
    </location>
</feature>
<dbReference type="Pfam" id="PF21391">
    <property type="entry name" value="tyr_de_CO2_C"/>
    <property type="match status" value="1"/>
</dbReference>
<evidence type="ECO:0000256" key="4">
    <source>
        <dbReference type="PIRSR" id="PIRSR602129-50"/>
    </source>
</evidence>
<evidence type="ECO:0000313" key="6">
    <source>
        <dbReference type="EMBL" id="CBJ90302.1"/>
    </source>
</evidence>
<reference evidence="6 7" key="1">
    <citation type="journal article" date="2011" name="PLoS ONE">
        <title>The entomopathogenic bacterial endosymbionts xenorhabdus and photorhabdus: convergent lifestyles from divergent genomes.</title>
        <authorList>
            <person name="Chaston J.M."/>
            <person name="Suen G."/>
            <person name="Tucker S.L."/>
            <person name="Andersen A.W."/>
            <person name="Bhasin A."/>
            <person name="Bode E."/>
            <person name="Bode H.B."/>
            <person name="Brachmann A.O."/>
            <person name="Cowles C.E."/>
            <person name="Cowles K.N."/>
            <person name="Darby C."/>
            <person name="de Leon L."/>
            <person name="Drace K."/>
            <person name="Du Z."/>
            <person name="Givaudan A."/>
            <person name="Herbert Tran E.E."/>
            <person name="Jewell K.A."/>
            <person name="Knack J.J."/>
            <person name="Krasomil-Osterfeld K.C."/>
            <person name="Kukor R."/>
            <person name="Lanois A."/>
            <person name="Latreille P."/>
            <person name="Leimgruber N.K."/>
            <person name="Lipke C.M."/>
            <person name="Liu R."/>
            <person name="Lu X."/>
            <person name="Martens E.C."/>
            <person name="Marri P.R."/>
            <person name="Medigue C."/>
            <person name="Menard M.L."/>
            <person name="Miller N.M."/>
            <person name="Morales-Soto N."/>
            <person name="Norton S."/>
            <person name="Ogier J.C."/>
            <person name="Orchard S.S."/>
            <person name="Park D."/>
            <person name="Park Y."/>
            <person name="Qurollo B.A."/>
            <person name="Sugar D.R."/>
            <person name="Richards G.R."/>
            <person name="Rouy Z."/>
            <person name="Slominski B."/>
            <person name="Slominski K."/>
            <person name="Snyder H."/>
            <person name="Tjaden B.C."/>
            <person name="van der Hoeven R."/>
            <person name="Welch R.D."/>
            <person name="Wheeler C."/>
            <person name="Xiang B."/>
            <person name="Barbazuk B."/>
            <person name="Gaudriault S."/>
            <person name="Goodner B."/>
            <person name="Slater S.C."/>
            <person name="Forst S."/>
            <person name="Goldman B.S."/>
            <person name="Goodrich-Blair H."/>
        </authorList>
    </citation>
    <scope>NUCLEOTIDE SEQUENCE [LARGE SCALE GENOMIC DNA]</scope>
    <source>
        <strain evidence="7">ATCC 19061 / DSM 3370 / CCUG 14189 / LMG 1036 / NCIMB 9965 / AN6</strain>
    </source>
</reference>
<dbReference type="GO" id="GO:0019752">
    <property type="term" value="P:carboxylic acid metabolic process"/>
    <property type="evidence" value="ECO:0007669"/>
    <property type="project" value="InterPro"/>
</dbReference>
<dbReference type="PANTHER" id="PTHR42735:SF4">
    <property type="entry name" value="PYRIDOXAL PHOSPHATE-DEPENDENT DECARBOXYLASE FAMILY PROTEIN"/>
    <property type="match status" value="1"/>
</dbReference>
<dbReference type="PROSITE" id="PS00392">
    <property type="entry name" value="DDC_GAD_HDC_YDC"/>
    <property type="match status" value="1"/>
</dbReference>
<dbReference type="EC" id="4.1.1.25" evidence="6"/>
<dbReference type="InterPro" id="IPR015424">
    <property type="entry name" value="PyrdxlP-dep_Trfase"/>
</dbReference>
<comment type="cofactor">
    <cofactor evidence="1 4">
        <name>pyridoxal 5'-phosphate</name>
        <dbReference type="ChEBI" id="CHEBI:597326"/>
    </cofactor>
</comment>
<dbReference type="InterPro" id="IPR050477">
    <property type="entry name" value="GrpII_AminoAcid_Decarb"/>
</dbReference>
<dbReference type="EMBL" id="FN667742">
    <property type="protein sequence ID" value="CBJ90302.1"/>
    <property type="molecule type" value="Genomic_DNA"/>
</dbReference>
<dbReference type="STRING" id="406817.XNC1_2243"/>
<dbReference type="GO" id="GO:0004837">
    <property type="term" value="F:tyrosine decarboxylase activity"/>
    <property type="evidence" value="ECO:0007669"/>
    <property type="project" value="UniProtKB-EC"/>
</dbReference>
<dbReference type="SUPFAM" id="SSF53383">
    <property type="entry name" value="PLP-dependent transferases"/>
    <property type="match status" value="1"/>
</dbReference>
<dbReference type="GO" id="GO:0030170">
    <property type="term" value="F:pyridoxal phosphate binding"/>
    <property type="evidence" value="ECO:0007669"/>
    <property type="project" value="InterPro"/>
</dbReference>
<evidence type="ECO:0000313" key="7">
    <source>
        <dbReference type="Proteomes" id="UP000008075"/>
    </source>
</evidence>
<keyword evidence="2 4" id="KW-0663">Pyridoxal phosphate</keyword>
<evidence type="ECO:0000259" key="5">
    <source>
        <dbReference type="Pfam" id="PF21391"/>
    </source>
</evidence>
<dbReference type="Proteomes" id="UP000008075">
    <property type="component" value="Chromosome"/>
</dbReference>
<accession>D3VFI8</accession>
<dbReference type="InterPro" id="IPR002129">
    <property type="entry name" value="PyrdxlP-dep_de-COase"/>
</dbReference>
<dbReference type="InterPro" id="IPR015421">
    <property type="entry name" value="PyrdxlP-dep_Trfase_major"/>
</dbReference>
<dbReference type="AlphaFoldDB" id="D3VFI8"/>
<evidence type="ECO:0000256" key="3">
    <source>
        <dbReference type="ARBA" id="ARBA00023239"/>
    </source>
</evidence>